<dbReference type="Gene3D" id="1.10.10.10">
    <property type="entry name" value="Winged helix-like DNA-binding domain superfamily/Winged helix DNA-binding domain"/>
    <property type="match status" value="1"/>
</dbReference>
<reference evidence="2 3" key="1">
    <citation type="submission" date="2020-01" db="EMBL/GenBank/DDBJ databases">
        <title>Whole genome and functional gene identification of agarase of Vibrio HN897.</title>
        <authorList>
            <person name="Liu Y."/>
            <person name="Zhao Z."/>
        </authorList>
    </citation>
    <scope>NUCLEOTIDE SEQUENCE [LARGE SCALE GENOMIC DNA]</scope>
    <source>
        <strain evidence="2 3">HN897</strain>
    </source>
</reference>
<keyword evidence="3" id="KW-1185">Reference proteome</keyword>
<accession>A0A7Z2YF48</accession>
<dbReference type="InterPro" id="IPR036388">
    <property type="entry name" value="WH-like_DNA-bd_sf"/>
</dbReference>
<evidence type="ECO:0008006" key="4">
    <source>
        <dbReference type="Google" id="ProtNLM"/>
    </source>
</evidence>
<proteinExistence type="predicted"/>
<dbReference type="EMBL" id="CP047476">
    <property type="protein sequence ID" value="QIA65026.1"/>
    <property type="molecule type" value="Genomic_DNA"/>
</dbReference>
<dbReference type="Proteomes" id="UP000464262">
    <property type="component" value="Chromosome 2"/>
</dbReference>
<dbReference type="KEGG" id="vas:GT360_15805"/>
<dbReference type="Pfam" id="PF13730">
    <property type="entry name" value="HTH_36"/>
    <property type="match status" value="1"/>
</dbReference>
<sequence>MAIKLLLQSMKVSTGSPITKMLLIQLAEKANAQGVSFHSHDSLARHCEVSIRTIQRHIQILCNKGLLTHVNRFDEHGVQSSNRYQLNLESLASSDTGVTESRESAHKKRTDDDRVTDITLTSNINNRSTELNHTVGHSNAVVITLLSSEGEVGLCSDFVEPLSQAYPLLDISEQLDAIRKWLILHPEKRKSPSSLRYFVNNWLYRSQRAQESHLKTSKRRRNKPHQGYLSMSVTPGASIRTPKPITALPQTSFEKALEAYQKRETKNPIEDRIAAIINKG</sequence>
<dbReference type="RefSeq" id="WP_164649925.1">
    <property type="nucleotide sequence ID" value="NZ_CP047476.1"/>
</dbReference>
<evidence type="ECO:0000256" key="1">
    <source>
        <dbReference type="SAM" id="MobiDB-lite"/>
    </source>
</evidence>
<protein>
    <recommendedName>
        <fullName evidence="4">Helix-turn-helix domain-containing protein</fullName>
    </recommendedName>
</protein>
<organism evidence="2 3">
    <name type="scientific">Vibrio astriarenae</name>
    <dbReference type="NCBI Taxonomy" id="1481923"/>
    <lineage>
        <taxon>Bacteria</taxon>
        <taxon>Pseudomonadati</taxon>
        <taxon>Pseudomonadota</taxon>
        <taxon>Gammaproteobacteria</taxon>
        <taxon>Vibrionales</taxon>
        <taxon>Vibrionaceae</taxon>
        <taxon>Vibrio</taxon>
    </lineage>
</organism>
<gene>
    <name evidence="2" type="ORF">GT360_15805</name>
</gene>
<evidence type="ECO:0000313" key="3">
    <source>
        <dbReference type="Proteomes" id="UP000464262"/>
    </source>
</evidence>
<dbReference type="AlphaFoldDB" id="A0A7Z2YF48"/>
<evidence type="ECO:0000313" key="2">
    <source>
        <dbReference type="EMBL" id="QIA65026.1"/>
    </source>
</evidence>
<feature type="region of interest" description="Disordered" evidence="1">
    <location>
        <begin position="210"/>
        <end position="241"/>
    </location>
</feature>
<name>A0A7Z2YF48_9VIBR</name>
<feature type="compositionally biased region" description="Basic residues" evidence="1">
    <location>
        <begin position="215"/>
        <end position="224"/>
    </location>
</feature>